<keyword evidence="3" id="KW-1185">Reference proteome</keyword>
<dbReference type="Proteomes" id="UP001218218">
    <property type="component" value="Unassembled WGS sequence"/>
</dbReference>
<comment type="caution">
    <text evidence="2">The sequence shown here is derived from an EMBL/GenBank/DDBJ whole genome shotgun (WGS) entry which is preliminary data.</text>
</comment>
<proteinExistence type="predicted"/>
<feature type="compositionally biased region" description="Gly residues" evidence="1">
    <location>
        <begin position="55"/>
        <end position="74"/>
    </location>
</feature>
<name>A0AAD6Z246_9AGAR</name>
<accession>A0AAD6Z246</accession>
<dbReference type="AlphaFoldDB" id="A0AAD6Z246"/>
<protein>
    <submittedName>
        <fullName evidence="2">Uncharacterized protein</fullName>
    </submittedName>
</protein>
<reference evidence="2" key="1">
    <citation type="submission" date="2023-03" db="EMBL/GenBank/DDBJ databases">
        <title>Massive genome expansion in bonnet fungi (Mycena s.s.) driven by repeated elements and novel gene families across ecological guilds.</title>
        <authorList>
            <consortium name="Lawrence Berkeley National Laboratory"/>
            <person name="Harder C.B."/>
            <person name="Miyauchi S."/>
            <person name="Viragh M."/>
            <person name="Kuo A."/>
            <person name="Thoen E."/>
            <person name="Andreopoulos B."/>
            <person name="Lu D."/>
            <person name="Skrede I."/>
            <person name="Drula E."/>
            <person name="Henrissat B."/>
            <person name="Morin E."/>
            <person name="Kohler A."/>
            <person name="Barry K."/>
            <person name="LaButti K."/>
            <person name="Morin E."/>
            <person name="Salamov A."/>
            <person name="Lipzen A."/>
            <person name="Mereny Z."/>
            <person name="Hegedus B."/>
            <person name="Baldrian P."/>
            <person name="Stursova M."/>
            <person name="Weitz H."/>
            <person name="Taylor A."/>
            <person name="Grigoriev I.V."/>
            <person name="Nagy L.G."/>
            <person name="Martin F."/>
            <person name="Kauserud H."/>
        </authorList>
    </citation>
    <scope>NUCLEOTIDE SEQUENCE</scope>
    <source>
        <strain evidence="2">CBHHK002</strain>
    </source>
</reference>
<evidence type="ECO:0000313" key="2">
    <source>
        <dbReference type="EMBL" id="KAJ7303636.1"/>
    </source>
</evidence>
<sequence>MTDIFTAIEAVQGCVHAFHFNHHLVLPLRPSGALCPSILVMSRLAVESQTISIHGGTGGNGGAGGVSGGGGGEGEGPRTSLRYDITAESFTLTNNLASTTIEQPRSDFRSVNLGDLILYDEIDRQNVVDYLPIRRRRTGVVIRHIKVAIATQRVYRARVFGSQDPMTVVVHDDTKFEQANHQLNAYDSYLIFFFCRGRLKS</sequence>
<feature type="region of interest" description="Disordered" evidence="1">
    <location>
        <begin position="55"/>
        <end position="79"/>
    </location>
</feature>
<evidence type="ECO:0000256" key="1">
    <source>
        <dbReference type="SAM" id="MobiDB-lite"/>
    </source>
</evidence>
<evidence type="ECO:0000313" key="3">
    <source>
        <dbReference type="Proteomes" id="UP001218218"/>
    </source>
</evidence>
<dbReference type="EMBL" id="JARIHO010000104">
    <property type="protein sequence ID" value="KAJ7303636.1"/>
    <property type="molecule type" value="Genomic_DNA"/>
</dbReference>
<organism evidence="2 3">
    <name type="scientific">Mycena albidolilacea</name>
    <dbReference type="NCBI Taxonomy" id="1033008"/>
    <lineage>
        <taxon>Eukaryota</taxon>
        <taxon>Fungi</taxon>
        <taxon>Dikarya</taxon>
        <taxon>Basidiomycota</taxon>
        <taxon>Agaricomycotina</taxon>
        <taxon>Agaricomycetes</taxon>
        <taxon>Agaricomycetidae</taxon>
        <taxon>Agaricales</taxon>
        <taxon>Marasmiineae</taxon>
        <taxon>Mycenaceae</taxon>
        <taxon>Mycena</taxon>
    </lineage>
</organism>
<gene>
    <name evidence="2" type="ORF">DFH08DRAFT_903813</name>
</gene>